<dbReference type="Pfam" id="PF02458">
    <property type="entry name" value="Transferase"/>
    <property type="match status" value="1"/>
</dbReference>
<evidence type="ECO:0000313" key="4">
    <source>
        <dbReference type="Proteomes" id="UP000242715"/>
    </source>
</evidence>
<proteinExistence type="predicted"/>
<evidence type="ECO:0000313" key="3">
    <source>
        <dbReference type="EMBL" id="GAU29172.1"/>
    </source>
</evidence>
<dbReference type="InterPro" id="IPR023213">
    <property type="entry name" value="CAT-like_dom_sf"/>
</dbReference>
<evidence type="ECO:0000256" key="1">
    <source>
        <dbReference type="ARBA" id="ARBA00022679"/>
    </source>
</evidence>
<keyword evidence="1" id="KW-0808">Transferase</keyword>
<dbReference type="OrthoDB" id="1862401at2759"/>
<reference evidence="4" key="1">
    <citation type="journal article" date="2017" name="Front. Plant Sci.">
        <title>Climate Clever Clovers: New Paradigm to Reduce the Environmental Footprint of Ruminants by Breeding Low Methanogenic Forages Utilizing Haplotype Variation.</title>
        <authorList>
            <person name="Kaur P."/>
            <person name="Appels R."/>
            <person name="Bayer P.E."/>
            <person name="Keeble-Gagnere G."/>
            <person name="Wang J."/>
            <person name="Hirakawa H."/>
            <person name="Shirasawa K."/>
            <person name="Vercoe P."/>
            <person name="Stefanova K."/>
            <person name="Durmic Z."/>
            <person name="Nichols P."/>
            <person name="Revell C."/>
            <person name="Isobe S.N."/>
            <person name="Edwards D."/>
            <person name="Erskine W."/>
        </authorList>
    </citation>
    <scope>NUCLEOTIDE SEQUENCE [LARGE SCALE GENOMIC DNA]</scope>
    <source>
        <strain evidence="4">cv. Daliak</strain>
    </source>
</reference>
<sequence>MSETNRLFSIAGSPRFEVYSFDFGWGKPKKVDVTSIDKTGAFSLSESRNNDGGVEIGLALNKQQMEEFAQVFVQGLESLE</sequence>
<keyword evidence="2" id="KW-0012">Acyltransferase</keyword>
<evidence type="ECO:0000256" key="2">
    <source>
        <dbReference type="ARBA" id="ARBA00023315"/>
    </source>
</evidence>
<accession>A0A2Z6MWF3</accession>
<protein>
    <submittedName>
        <fullName evidence="3">Uncharacterized protein</fullName>
    </submittedName>
</protein>
<dbReference type="InterPro" id="IPR051504">
    <property type="entry name" value="Plant_metabolite_acyltrans"/>
</dbReference>
<dbReference type="PANTHER" id="PTHR31625">
    <property type="match status" value="1"/>
</dbReference>
<keyword evidence="4" id="KW-1185">Reference proteome</keyword>
<dbReference type="EMBL" id="DF973389">
    <property type="protein sequence ID" value="GAU29172.1"/>
    <property type="molecule type" value="Genomic_DNA"/>
</dbReference>
<name>A0A2Z6MWF3_TRISU</name>
<dbReference type="AlphaFoldDB" id="A0A2Z6MWF3"/>
<dbReference type="GO" id="GO:0016747">
    <property type="term" value="F:acyltransferase activity, transferring groups other than amino-acyl groups"/>
    <property type="evidence" value="ECO:0007669"/>
    <property type="project" value="UniProtKB-ARBA"/>
</dbReference>
<organism evidence="3 4">
    <name type="scientific">Trifolium subterraneum</name>
    <name type="common">Subterranean clover</name>
    <dbReference type="NCBI Taxonomy" id="3900"/>
    <lineage>
        <taxon>Eukaryota</taxon>
        <taxon>Viridiplantae</taxon>
        <taxon>Streptophyta</taxon>
        <taxon>Embryophyta</taxon>
        <taxon>Tracheophyta</taxon>
        <taxon>Spermatophyta</taxon>
        <taxon>Magnoliopsida</taxon>
        <taxon>eudicotyledons</taxon>
        <taxon>Gunneridae</taxon>
        <taxon>Pentapetalae</taxon>
        <taxon>rosids</taxon>
        <taxon>fabids</taxon>
        <taxon>Fabales</taxon>
        <taxon>Fabaceae</taxon>
        <taxon>Papilionoideae</taxon>
        <taxon>50 kb inversion clade</taxon>
        <taxon>NPAAA clade</taxon>
        <taxon>Hologalegina</taxon>
        <taxon>IRL clade</taxon>
        <taxon>Trifolieae</taxon>
        <taxon>Trifolium</taxon>
    </lineage>
</organism>
<dbReference type="Gene3D" id="3.30.559.10">
    <property type="entry name" value="Chloramphenicol acetyltransferase-like domain"/>
    <property type="match status" value="1"/>
</dbReference>
<dbReference type="Proteomes" id="UP000242715">
    <property type="component" value="Unassembled WGS sequence"/>
</dbReference>
<gene>
    <name evidence="3" type="ORF">TSUD_275910</name>
</gene>